<protein>
    <recommendedName>
        <fullName evidence="3">DUF72 domain-containing protein</fullName>
    </recommendedName>
</protein>
<dbReference type="AlphaFoldDB" id="U2FQS4"/>
<sequence length="347" mass="37543">MNADEPFDDARTGSLFADQLPAAAGVGAAAPDESLKQLAGALPEQLRLGTSSWHFPGWANRVWDRLYSEKQLSRGGLPAYACHPLFGAVSLDRGFYRPLSVAQYASYAEQVPCSFRFMVKAPARVTDALVRQAGGQGISTNPDFLDANLAWREFAAPASEGLGAKLGALVFQISPLPGHMLSDIHALTARLSDVLRTVQEVKSRVPHAVVAVEVRNPQWLTSMFVDVLKQSGATYCLGLHPKMPAPAEQLPILRQLWPGPFVCRWNLNPKHGAYSYEAARDTYAPFDKLVDPDPATRDILSRVIAGTVSRGQPAFVTINNKAEGCAPESVRALAEAVRALGSRGNRS</sequence>
<dbReference type="Pfam" id="PF01904">
    <property type="entry name" value="DUF72"/>
    <property type="match status" value="1"/>
</dbReference>
<dbReference type="PANTHER" id="PTHR30348:SF4">
    <property type="entry name" value="DUF72 DOMAIN-CONTAINING PROTEIN"/>
    <property type="match status" value="1"/>
</dbReference>
<dbReference type="OrthoDB" id="9780310at2"/>
<dbReference type="eggNOG" id="COG1801">
    <property type="taxonomic scope" value="Bacteria"/>
</dbReference>
<dbReference type="EMBL" id="AFNV02000019">
    <property type="protein sequence ID" value="ERJ18459.1"/>
    <property type="molecule type" value="Genomic_DNA"/>
</dbReference>
<dbReference type="STRING" id="1033802.SSPSH_002740"/>
<dbReference type="SUPFAM" id="SSF117396">
    <property type="entry name" value="TM1631-like"/>
    <property type="match status" value="1"/>
</dbReference>
<dbReference type="PANTHER" id="PTHR30348">
    <property type="entry name" value="UNCHARACTERIZED PROTEIN YECE"/>
    <property type="match status" value="1"/>
</dbReference>
<reference evidence="1 2" key="1">
    <citation type="journal article" date="2011" name="J. Bacteriol.">
        <title>Genome sequence of Salinisphaera shabanensis, a gammaproteobacterium from the harsh, variable environment of the brine-seawater interface of the Shaban Deep in the Red Sea.</title>
        <authorList>
            <person name="Antunes A."/>
            <person name="Alam I."/>
            <person name="Bajic V.B."/>
            <person name="Stingl U."/>
        </authorList>
    </citation>
    <scope>NUCLEOTIDE SEQUENCE [LARGE SCALE GENOMIC DNA]</scope>
    <source>
        <strain evidence="1 2">E1L3A</strain>
    </source>
</reference>
<dbReference type="Proteomes" id="UP000006242">
    <property type="component" value="Unassembled WGS sequence"/>
</dbReference>
<dbReference type="InterPro" id="IPR036520">
    <property type="entry name" value="UPF0759_sf"/>
</dbReference>
<keyword evidence="2" id="KW-1185">Reference proteome</keyword>
<accession>U2FQS4</accession>
<dbReference type="InterPro" id="IPR002763">
    <property type="entry name" value="DUF72"/>
</dbReference>
<comment type="caution">
    <text evidence="1">The sequence shown here is derived from an EMBL/GenBank/DDBJ whole genome shotgun (WGS) entry which is preliminary data.</text>
</comment>
<gene>
    <name evidence="1" type="ORF">SSPSH_002740</name>
</gene>
<name>U2FQS4_9GAMM</name>
<organism evidence="1 2">
    <name type="scientific">Salinisphaera shabanensis E1L3A</name>
    <dbReference type="NCBI Taxonomy" id="1033802"/>
    <lineage>
        <taxon>Bacteria</taxon>
        <taxon>Pseudomonadati</taxon>
        <taxon>Pseudomonadota</taxon>
        <taxon>Gammaproteobacteria</taxon>
        <taxon>Salinisphaerales</taxon>
        <taxon>Salinisphaeraceae</taxon>
        <taxon>Salinisphaera</taxon>
    </lineage>
</organism>
<dbReference type="RefSeq" id="WP_006912080.1">
    <property type="nucleotide sequence ID" value="NZ_AFNV02000019.1"/>
</dbReference>
<dbReference type="Gene3D" id="3.20.20.410">
    <property type="entry name" value="Protein of unknown function UPF0759"/>
    <property type="match status" value="1"/>
</dbReference>
<evidence type="ECO:0000313" key="2">
    <source>
        <dbReference type="Proteomes" id="UP000006242"/>
    </source>
</evidence>
<evidence type="ECO:0000313" key="1">
    <source>
        <dbReference type="EMBL" id="ERJ18459.1"/>
    </source>
</evidence>
<reference evidence="1 2" key="2">
    <citation type="journal article" date="2013" name="PLoS ONE">
        <title>INDIGO - INtegrated Data Warehouse of MIcrobial GenOmes with Examples from the Red Sea Extremophiles.</title>
        <authorList>
            <person name="Alam I."/>
            <person name="Antunes A."/>
            <person name="Kamau A.A."/>
            <person name="Ba Alawi W."/>
            <person name="Kalkatawi M."/>
            <person name="Stingl U."/>
            <person name="Bajic V.B."/>
        </authorList>
    </citation>
    <scope>NUCLEOTIDE SEQUENCE [LARGE SCALE GENOMIC DNA]</scope>
    <source>
        <strain evidence="1 2">E1L3A</strain>
    </source>
</reference>
<proteinExistence type="predicted"/>
<evidence type="ECO:0008006" key="3">
    <source>
        <dbReference type="Google" id="ProtNLM"/>
    </source>
</evidence>